<feature type="compositionally biased region" description="Basic and acidic residues" evidence="1">
    <location>
        <begin position="495"/>
        <end position="505"/>
    </location>
</feature>
<dbReference type="AlphaFoldDB" id="A0A4Y2UUQ1"/>
<organism evidence="3 4">
    <name type="scientific">Araneus ventricosus</name>
    <name type="common">Orbweaver spider</name>
    <name type="synonym">Epeira ventricosa</name>
    <dbReference type="NCBI Taxonomy" id="182803"/>
    <lineage>
        <taxon>Eukaryota</taxon>
        <taxon>Metazoa</taxon>
        <taxon>Ecdysozoa</taxon>
        <taxon>Arthropoda</taxon>
        <taxon>Chelicerata</taxon>
        <taxon>Arachnida</taxon>
        <taxon>Araneae</taxon>
        <taxon>Araneomorphae</taxon>
        <taxon>Entelegynae</taxon>
        <taxon>Araneoidea</taxon>
        <taxon>Araneidae</taxon>
        <taxon>Araneus</taxon>
    </lineage>
</organism>
<name>A0A4Y2UUQ1_ARAVE</name>
<evidence type="ECO:0000313" key="3">
    <source>
        <dbReference type="EMBL" id="GBO16608.1"/>
    </source>
</evidence>
<evidence type="ECO:0000256" key="1">
    <source>
        <dbReference type="SAM" id="MobiDB-lite"/>
    </source>
</evidence>
<dbReference type="SUPFAM" id="SSF52540">
    <property type="entry name" value="P-loop containing nucleoside triphosphate hydrolases"/>
    <property type="match status" value="1"/>
</dbReference>
<protein>
    <recommendedName>
        <fullName evidence="2">Parvovirus non-structural protein 1 helicase domain-containing protein</fullName>
    </recommendedName>
</protein>
<dbReference type="Proteomes" id="UP000499080">
    <property type="component" value="Unassembled WGS sequence"/>
</dbReference>
<dbReference type="OrthoDB" id="8008816at2759"/>
<dbReference type="InterPro" id="IPR001257">
    <property type="entry name" value="Parvovirus_NS1_helicase"/>
</dbReference>
<feature type="region of interest" description="Disordered" evidence="1">
    <location>
        <begin position="417"/>
        <end position="438"/>
    </location>
</feature>
<accession>A0A4Y2UUQ1</accession>
<feature type="compositionally biased region" description="Basic and acidic residues" evidence="1">
    <location>
        <begin position="513"/>
        <end position="523"/>
    </location>
</feature>
<dbReference type="InterPro" id="IPR027417">
    <property type="entry name" value="P-loop_NTPase"/>
</dbReference>
<feature type="region of interest" description="Disordered" evidence="1">
    <location>
        <begin position="468"/>
        <end position="560"/>
    </location>
</feature>
<dbReference type="GO" id="GO:0019079">
    <property type="term" value="P:viral genome replication"/>
    <property type="evidence" value="ECO:0007669"/>
    <property type="project" value="InterPro"/>
</dbReference>
<dbReference type="Pfam" id="PF01057">
    <property type="entry name" value="Parvo_NS1"/>
    <property type="match status" value="1"/>
</dbReference>
<evidence type="ECO:0000313" key="4">
    <source>
        <dbReference type="Proteomes" id="UP000499080"/>
    </source>
</evidence>
<dbReference type="Gene3D" id="3.40.50.300">
    <property type="entry name" value="P-loop containing nucleotide triphosphate hydrolases"/>
    <property type="match status" value="1"/>
</dbReference>
<sequence>MDTQFDYRAICFGIKDGKSFDDCLVFKKKLKLRTVLISEHPAGDEECEYRELHYHGVVEHPHKYRFDSDRIFNELKPLCTFFKSELCKLPINFIAYLHIPPRQIVFENELPNSDIRCLQAQVTPELIEEVKARRENKTKVKIESSGDIMQLKEWIILTRCFSPTELLNEMYKRPSLKKEFEIIYCKRTYDSNFKKALNFAVQETLDKFYLDLCAEYVDEKNECMSPCASADVVEKWCKFQRIDPGEFCRTIIDLMDRKHRKLNCVVLQGAPNSGKTFICKSIEKGSVFFAEVTQAVAGYSFMWMDCINKRFISINEPFFTDSAIEELKKVLEGTGCRVKCKGKGDEYLRPTPVMITTNADVWCQCPAAQPAIQARCLKIFDKLEPCPFLKFVDKDLHPRWLGILSLRYARQVPGPIEFDDSDECGSPSPPPDTAARAPKTGWWGNFFAGIISAKGTLRGLPGSDYLPGEGYPNVQVPKRPLEQTPPDSIEPVNKPPEKKANREEYGGQTVKKNLSEQFKEMGSRNKPGGSGSNELAAHTDPTPQSVDSGQGGGAVDSDVQMTPVHTGKQIVFFQKLFWHYFTIPVTYSQSPTGEDDDILHGFSTIPYQHICSSLTPRNWQYLNTAAKRFRVLTFGFKASHFTPFKNDIDATGGAVGPKITYMVNSSLQTFIDKGYILPVNTGLSLPNSNMMFPIANQTDAQLRQVSWKKNMVVPSWTANTSYTAYTNSGLIPPFSIENSNEFEILSNDGIFSFEHTLKPHELQWRSGIYPTNANKTNNPEWAANPLGRWDGVFGEKQSADEPNWSRWQQRVINPIRPAPDCLIRPNLLFDVKKELDQIWYQCCIKYHSWVEIDMNDCYNNPIWPTIFDKPNTDNVVDIFNTSASRLVKDAELQCSGGNPIPMVSGPKKQSLVL</sequence>
<feature type="domain" description="Parvovirus non-structural protein 1 helicase" evidence="2">
    <location>
        <begin position="178"/>
        <end position="361"/>
    </location>
</feature>
<gene>
    <name evidence="3" type="ORF">AVEN_50382_1</name>
</gene>
<proteinExistence type="predicted"/>
<keyword evidence="4" id="KW-1185">Reference proteome</keyword>
<reference evidence="3 4" key="1">
    <citation type="journal article" date="2019" name="Sci. Rep.">
        <title>Orb-weaving spider Araneus ventricosus genome elucidates the spidroin gene catalogue.</title>
        <authorList>
            <person name="Kono N."/>
            <person name="Nakamura H."/>
            <person name="Ohtoshi R."/>
            <person name="Moran D.A.P."/>
            <person name="Shinohara A."/>
            <person name="Yoshida Y."/>
            <person name="Fujiwara M."/>
            <person name="Mori M."/>
            <person name="Tomita M."/>
            <person name="Arakawa K."/>
        </authorList>
    </citation>
    <scope>NUCLEOTIDE SEQUENCE [LARGE SCALE GENOMIC DNA]</scope>
</reference>
<dbReference type="EMBL" id="BGPR01040481">
    <property type="protein sequence ID" value="GBO16608.1"/>
    <property type="molecule type" value="Genomic_DNA"/>
</dbReference>
<evidence type="ECO:0000259" key="2">
    <source>
        <dbReference type="Pfam" id="PF01057"/>
    </source>
</evidence>
<comment type="caution">
    <text evidence="3">The sequence shown here is derived from an EMBL/GenBank/DDBJ whole genome shotgun (WGS) entry which is preliminary data.</text>
</comment>